<dbReference type="GO" id="GO:0015768">
    <property type="term" value="P:maltose transport"/>
    <property type="evidence" value="ECO:0007669"/>
    <property type="project" value="TreeGrafter"/>
</dbReference>
<gene>
    <name evidence="5" type="ORF">H7B67_08820</name>
</gene>
<dbReference type="GO" id="GO:0055052">
    <property type="term" value="C:ATP-binding cassette (ABC) transporter complex, substrate-binding subunit-containing"/>
    <property type="evidence" value="ECO:0007669"/>
    <property type="project" value="TreeGrafter"/>
</dbReference>
<dbReference type="InterPro" id="IPR006059">
    <property type="entry name" value="SBP"/>
</dbReference>
<dbReference type="EMBL" id="JACJVQ010000006">
    <property type="protein sequence ID" value="MBB6634210.1"/>
    <property type="molecule type" value="Genomic_DNA"/>
</dbReference>
<accession>A0A841SWH0</accession>
<dbReference type="SUPFAM" id="SSF53850">
    <property type="entry name" value="Periplasmic binding protein-like II"/>
    <property type="match status" value="1"/>
</dbReference>
<reference evidence="5 6" key="1">
    <citation type="submission" date="2020-08" db="EMBL/GenBank/DDBJ databases">
        <title>Cohnella phylogeny.</title>
        <authorList>
            <person name="Dunlap C."/>
        </authorList>
    </citation>
    <scope>NUCLEOTIDE SEQUENCE [LARGE SCALE GENOMIC DNA]</scope>
    <source>
        <strain evidence="5 6">DSM 25241</strain>
    </source>
</reference>
<protein>
    <submittedName>
        <fullName evidence="5">ABC transporter substrate-binding protein</fullName>
    </submittedName>
</protein>
<evidence type="ECO:0000256" key="2">
    <source>
        <dbReference type="ARBA" id="ARBA00022448"/>
    </source>
</evidence>
<sequence>MRIKLGHWALPALPLCMLLLSGCQDSIAGGGNSPEQSPDRPAPVSISFWNPLGGGEGEFVEQIVDNFNASQSDIVVKQQRLESNEYYARLGTALSFGSGPDVAVAHAERLSPYVKAGQVLALDDLANRVSFSFDSINETNRQDVRFDGADYAVPLDTHFHMLYYNKDILSKAGLLNADGMPKLAEATTPDDFVQLLQLIRDRVPGTQPFAVNTPYFQETFLDLYYEAGGELLSPDGKTAAINNDKAVQVLKFFNRLFDEGLSDRNDKTPWDTFDSGRAGLWIGGTWEIGHYMNNPSLNVGLVPLPGFFGSSAHWGSSHTLILPSYLAEPKREAAMTFIKYFSEVGSALWGQAGHVPANREIFESSAYRELPYRDYMLESLETVKHAPKTDKYAALITSLSESLQSIIKNRIDPEAGLKEAENKLNQILAN</sequence>
<dbReference type="AlphaFoldDB" id="A0A841SWH0"/>
<evidence type="ECO:0000256" key="4">
    <source>
        <dbReference type="SAM" id="SignalP"/>
    </source>
</evidence>
<dbReference type="Pfam" id="PF13416">
    <property type="entry name" value="SBP_bac_8"/>
    <property type="match status" value="1"/>
</dbReference>
<dbReference type="Proteomes" id="UP000535838">
    <property type="component" value="Unassembled WGS sequence"/>
</dbReference>
<dbReference type="GO" id="GO:1901982">
    <property type="term" value="F:maltose binding"/>
    <property type="evidence" value="ECO:0007669"/>
    <property type="project" value="TreeGrafter"/>
</dbReference>
<comment type="caution">
    <text evidence="5">The sequence shown here is derived from an EMBL/GenBank/DDBJ whole genome shotgun (WGS) entry which is preliminary data.</text>
</comment>
<dbReference type="PANTHER" id="PTHR30061:SF50">
    <property type="entry name" value="MALTOSE_MALTODEXTRIN-BINDING PERIPLASMIC PROTEIN"/>
    <property type="match status" value="1"/>
</dbReference>
<evidence type="ECO:0000256" key="1">
    <source>
        <dbReference type="ARBA" id="ARBA00008520"/>
    </source>
</evidence>
<dbReference type="PROSITE" id="PS51257">
    <property type="entry name" value="PROKAR_LIPOPROTEIN"/>
    <property type="match status" value="1"/>
</dbReference>
<organism evidence="5 6">
    <name type="scientific">Cohnella thailandensis</name>
    <dbReference type="NCBI Taxonomy" id="557557"/>
    <lineage>
        <taxon>Bacteria</taxon>
        <taxon>Bacillati</taxon>
        <taxon>Bacillota</taxon>
        <taxon>Bacilli</taxon>
        <taxon>Bacillales</taxon>
        <taxon>Paenibacillaceae</taxon>
        <taxon>Cohnella</taxon>
    </lineage>
</organism>
<evidence type="ECO:0000313" key="6">
    <source>
        <dbReference type="Proteomes" id="UP000535838"/>
    </source>
</evidence>
<comment type="similarity">
    <text evidence="1">Belongs to the bacterial solute-binding protein 1 family.</text>
</comment>
<feature type="chain" id="PRO_5032867381" evidence="4">
    <location>
        <begin position="29"/>
        <end position="430"/>
    </location>
</feature>
<dbReference type="Gene3D" id="3.40.190.10">
    <property type="entry name" value="Periplasmic binding protein-like II"/>
    <property type="match status" value="1"/>
</dbReference>
<evidence type="ECO:0000256" key="3">
    <source>
        <dbReference type="ARBA" id="ARBA00022729"/>
    </source>
</evidence>
<dbReference type="RefSeq" id="WP_185119440.1">
    <property type="nucleotide sequence ID" value="NZ_JACJVQ010000006.1"/>
</dbReference>
<keyword evidence="6" id="KW-1185">Reference proteome</keyword>
<name>A0A841SWH0_9BACL</name>
<dbReference type="PANTHER" id="PTHR30061">
    <property type="entry name" value="MALTOSE-BINDING PERIPLASMIC PROTEIN"/>
    <property type="match status" value="1"/>
</dbReference>
<dbReference type="CDD" id="cd14748">
    <property type="entry name" value="PBP2_UgpB"/>
    <property type="match status" value="1"/>
</dbReference>
<keyword evidence="2" id="KW-0813">Transport</keyword>
<proteinExistence type="inferred from homology"/>
<dbReference type="GO" id="GO:0042956">
    <property type="term" value="P:maltodextrin transmembrane transport"/>
    <property type="evidence" value="ECO:0007669"/>
    <property type="project" value="TreeGrafter"/>
</dbReference>
<keyword evidence="3 4" id="KW-0732">Signal</keyword>
<evidence type="ECO:0000313" key="5">
    <source>
        <dbReference type="EMBL" id="MBB6634210.1"/>
    </source>
</evidence>
<feature type="signal peptide" evidence="4">
    <location>
        <begin position="1"/>
        <end position="28"/>
    </location>
</feature>